<feature type="compositionally biased region" description="Low complexity" evidence="2">
    <location>
        <begin position="1423"/>
        <end position="1435"/>
    </location>
</feature>
<feature type="compositionally biased region" description="Polar residues" evidence="2">
    <location>
        <begin position="190"/>
        <end position="203"/>
    </location>
</feature>
<keyword evidence="1" id="KW-0175">Coiled coil</keyword>
<feature type="region of interest" description="Disordered" evidence="2">
    <location>
        <begin position="667"/>
        <end position="759"/>
    </location>
</feature>
<feature type="region of interest" description="Disordered" evidence="2">
    <location>
        <begin position="786"/>
        <end position="1084"/>
    </location>
</feature>
<dbReference type="PANTHER" id="PTHR21510">
    <property type="entry name" value="AKNA DOMAIN-CONTAINING PROTEIN"/>
    <property type="match status" value="1"/>
</dbReference>
<organism evidence="4 5">
    <name type="scientific">Apteryx mantelli</name>
    <name type="common">North Island brown kiwi</name>
    <dbReference type="NCBI Taxonomy" id="2696672"/>
    <lineage>
        <taxon>Eukaryota</taxon>
        <taxon>Metazoa</taxon>
        <taxon>Chordata</taxon>
        <taxon>Craniata</taxon>
        <taxon>Vertebrata</taxon>
        <taxon>Euteleostomi</taxon>
        <taxon>Archelosauria</taxon>
        <taxon>Archosauria</taxon>
        <taxon>Dinosauria</taxon>
        <taxon>Saurischia</taxon>
        <taxon>Theropoda</taxon>
        <taxon>Coelurosauria</taxon>
        <taxon>Aves</taxon>
        <taxon>Palaeognathae</taxon>
        <taxon>Apterygiformes</taxon>
        <taxon>Apterygidae</taxon>
        <taxon>Apteryx</taxon>
    </lineage>
</organism>
<feature type="compositionally biased region" description="Low complexity" evidence="2">
    <location>
        <begin position="1061"/>
        <end position="1071"/>
    </location>
</feature>
<proteinExistence type="predicted"/>
<feature type="compositionally biased region" description="Basic and acidic residues" evidence="2">
    <location>
        <begin position="1032"/>
        <end position="1042"/>
    </location>
</feature>
<feature type="compositionally biased region" description="Basic and acidic residues" evidence="2">
    <location>
        <begin position="832"/>
        <end position="844"/>
    </location>
</feature>
<dbReference type="RefSeq" id="XP_067165472.1">
    <property type="nucleotide sequence ID" value="XM_067309371.1"/>
</dbReference>
<feature type="compositionally biased region" description="Basic and acidic residues" evidence="2">
    <location>
        <begin position="897"/>
        <end position="917"/>
    </location>
</feature>
<feature type="compositionally biased region" description="Basic and acidic residues" evidence="2">
    <location>
        <begin position="1098"/>
        <end position="1112"/>
    </location>
</feature>
<feature type="compositionally biased region" description="Low complexity" evidence="2">
    <location>
        <begin position="260"/>
        <end position="272"/>
    </location>
</feature>
<feature type="compositionally biased region" description="Polar residues" evidence="2">
    <location>
        <begin position="951"/>
        <end position="965"/>
    </location>
</feature>
<keyword evidence="4" id="KW-1185">Reference proteome</keyword>
<feature type="region of interest" description="Disordered" evidence="2">
    <location>
        <begin position="68"/>
        <end position="375"/>
    </location>
</feature>
<dbReference type="Pfam" id="PF12443">
    <property type="entry name" value="AKNA"/>
    <property type="match status" value="1"/>
</dbReference>
<feature type="compositionally biased region" description="Low complexity" evidence="2">
    <location>
        <begin position="305"/>
        <end position="325"/>
    </location>
</feature>
<evidence type="ECO:0000313" key="5">
    <source>
        <dbReference type="RefSeq" id="XP_067165472.1"/>
    </source>
</evidence>
<feature type="coiled-coil region" evidence="1">
    <location>
        <begin position="447"/>
        <end position="474"/>
    </location>
</feature>
<feature type="region of interest" description="Disordered" evidence="2">
    <location>
        <begin position="1098"/>
        <end position="1261"/>
    </location>
</feature>
<feature type="compositionally biased region" description="Basic and acidic residues" evidence="2">
    <location>
        <begin position="1072"/>
        <end position="1084"/>
    </location>
</feature>
<dbReference type="InterPro" id="IPR022150">
    <property type="entry name" value="AKNA_dom"/>
</dbReference>
<feature type="compositionally biased region" description="Low complexity" evidence="2">
    <location>
        <begin position="282"/>
        <end position="292"/>
    </location>
</feature>
<reference evidence="5" key="1">
    <citation type="submission" date="2025-08" db="UniProtKB">
        <authorList>
            <consortium name="RefSeq"/>
        </authorList>
    </citation>
    <scope>IDENTIFICATION</scope>
    <source>
        <tissue evidence="5">Blood</tissue>
    </source>
</reference>
<evidence type="ECO:0000259" key="3">
    <source>
        <dbReference type="Pfam" id="PF12443"/>
    </source>
</evidence>
<feature type="compositionally biased region" description="Low complexity" evidence="2">
    <location>
        <begin position="1115"/>
        <end position="1147"/>
    </location>
</feature>
<feature type="region of interest" description="Disordered" evidence="2">
    <location>
        <begin position="1377"/>
        <end position="1435"/>
    </location>
</feature>
<feature type="region of interest" description="Disordered" evidence="2">
    <location>
        <begin position="415"/>
        <end position="435"/>
    </location>
</feature>
<feature type="compositionally biased region" description="Acidic residues" evidence="2">
    <location>
        <begin position="27"/>
        <end position="37"/>
    </location>
</feature>
<evidence type="ECO:0000313" key="4">
    <source>
        <dbReference type="Proteomes" id="UP001652627"/>
    </source>
</evidence>
<feature type="compositionally biased region" description="Low complexity" evidence="2">
    <location>
        <begin position="881"/>
        <end position="896"/>
    </location>
</feature>
<evidence type="ECO:0000256" key="2">
    <source>
        <dbReference type="SAM" id="MobiDB-lite"/>
    </source>
</evidence>
<feature type="compositionally biased region" description="Basic and acidic residues" evidence="2">
    <location>
        <begin position="10"/>
        <end position="26"/>
    </location>
</feature>
<name>A0ABM4FKK2_9AVES</name>
<feature type="domain" description="AKNA" evidence="3">
    <location>
        <begin position="609"/>
        <end position="702"/>
    </location>
</feature>
<feature type="region of interest" description="Disordered" evidence="2">
    <location>
        <begin position="519"/>
        <end position="571"/>
    </location>
</feature>
<gene>
    <name evidence="5" type="primary">AKNA</name>
</gene>
<dbReference type="InterPro" id="IPR052655">
    <property type="entry name" value="AKNA_Centrosome-Trans_reg"/>
</dbReference>
<feature type="compositionally biased region" description="Low complexity" evidence="2">
    <location>
        <begin position="226"/>
        <end position="250"/>
    </location>
</feature>
<feature type="compositionally biased region" description="Polar residues" evidence="2">
    <location>
        <begin position="697"/>
        <end position="706"/>
    </location>
</feature>
<sequence length="1568" mass="165595">MASSAPWLHWTERDLGSGSREPKHWEEEEEEDFEEHMDENGVIGLEDKLAAVAGRPRSSCFTDALGRQILDPPAHTRSFSLGKLQEFGLEESGTDGEDARSPPLGDGEDPGDGTQEDLAYWHPREDVTVEDEEQGSLGDEERPEGTWGAESDGEAYPELSYEGQCGSECSGSPEVPQDGPALHGPYEKSLSFSTDGGETSVPSDISPGPSPPGRRASGGTSGSPSGGSPRQSPPTSSGHWSLSRSLLLHLSADDLRDAPSIEAEPFPESSAESGEEPPGTEPPATAGGSAPAGERRGGGTPAPPQCRGGRPCGRPRAAGDAAAARRAPELGRQSRSLSPRRPAKGSPKPDGRGAAESPRYGRGPLNYPLPDLSKVEPRVKFDRSYRPPRGRVLPARAAPVVVAVKSPAEIVREALLSGGGGSPPRRPAPAAGLPPEFRCPKRATELVQQLQDDYRKLLTKYAEAENTIDQLRLGAKVSLYADPPKPSHSVHMGTVGTGSKVMAFSIPQARTAAISAAPAPALQPSLDGEPPQGPVNQETSPRPRSPPFPRAGCSACPGERGCPEQHPWPGTQLTRMLAGQTRKFQAQVESFEAWVQAGKSTPQEQLQRFRKLKDTQDVLERAYLQAREENRGLQQHPGASGEFDPDRAVEGEIFCLGMRLEELKDRLERAAQSQLSPRSCSEPGSSPGRSPVPLSETRMSSPTPSLQAPVPAARTPYPESPALQETLPGARPGTGASSASGESEAGGGELPGPLWPKQLQVEEDFGDLLEQYKHFKSLPASLSLEQLSLGGSRSPEEADGPAAGESGPGNVPCRTRSLEERTDLRTSPLQPPERRAEPLPRGEQPRPAGKSGRLPSTGSEEPLAAATTPKSPAGLPETPRPRASLSRRSSGTGSAASEHRLRERCRQAKPAPTEEQRIVSPETDSGFVGSEASRVSPLMHTPEHRPLRAGTPSSLGRSGPISTPATLHPLRKREAAPLPSEKALMGIYTTSGHGPPRAAPRGPSLPPSTPSQSSSPPQWADSVASEVAPDADGTHTDSEAEGRSCASAYSHPPGETGGPAGSATTTSSLSQAHHDLLGSRMERDQAIRALRDEVSRLQQRLEESLHRSRSYPEGKASPRAAKARRQAPANGPSPKDSAPSEEPSAAARGKPPPATKPARSGRSASLPRDGPEPDRASESDRSPARPRDGRPRAVLSARKSPRSPPAAVTFRGQYTGTRYHAPPLASPAPRGELGAPSCVRCRGSRPPSGEQPGTRPLGSGTSMSPAGLACVQRPACTQPLCLPPGASCSPRCFQVAAESKALLCPVAASNRTKHVPCAFRVPWQSVLHMKGLCLLSQPAGGRAAVVTALLFPNRLVRPLRRGGGFLQACLFALSPAGSSAGDAVRRSQQSTPRKTRCPTCRAPRDAPAPDTRDRAARAEHSSDGVSSPGSRVGPGAEKLEQPGLWYLAASPAAAAVGYLAPVPLVPYAPSVLYCSPAVSTSGPALASLPLHHAAGYRLAERTPRATHRQAASHRHPLTLDLDGLEDLNWSLSRAVEAAKSMKFTTKQMSRSLTSELSKARDLRGSCLF</sequence>
<feature type="compositionally biased region" description="Basic and acidic residues" evidence="2">
    <location>
        <begin position="1410"/>
        <end position="1422"/>
    </location>
</feature>
<protein>
    <submittedName>
        <fullName evidence="5">Microtubule organization protein AKNA</fullName>
    </submittedName>
</protein>
<feature type="compositionally biased region" description="Basic and acidic residues" evidence="2">
    <location>
        <begin position="1169"/>
        <end position="1191"/>
    </location>
</feature>
<dbReference type="Proteomes" id="UP001652627">
    <property type="component" value="Chromosome 21"/>
</dbReference>
<feature type="compositionally biased region" description="Polar residues" evidence="2">
    <location>
        <begin position="671"/>
        <end position="688"/>
    </location>
</feature>
<accession>A0ABM4FKK2</accession>
<dbReference type="PANTHER" id="PTHR21510:SF15">
    <property type="entry name" value="MICROTUBULE ORGANIZATION PROTEIN AKNA"/>
    <property type="match status" value="1"/>
</dbReference>
<feature type="region of interest" description="Disordered" evidence="2">
    <location>
        <begin position="1"/>
        <end position="37"/>
    </location>
</feature>
<dbReference type="GeneID" id="106495440"/>
<feature type="compositionally biased region" description="Acidic residues" evidence="2">
    <location>
        <begin position="106"/>
        <end position="115"/>
    </location>
</feature>
<evidence type="ECO:0000256" key="1">
    <source>
        <dbReference type="SAM" id="Coils"/>
    </source>
</evidence>